<dbReference type="Pfam" id="PF18759">
    <property type="entry name" value="Plavaka"/>
    <property type="match status" value="1"/>
</dbReference>
<accession>A0A8H6Z781</accession>
<keyword evidence="3" id="KW-1185">Reference proteome</keyword>
<dbReference type="EMBL" id="JACAZI010000001">
    <property type="protein sequence ID" value="KAF7372269.1"/>
    <property type="molecule type" value="Genomic_DNA"/>
</dbReference>
<proteinExistence type="predicted"/>
<name>A0A8H6Z781_9AGAR</name>
<organism evidence="2 3">
    <name type="scientific">Mycena venus</name>
    <dbReference type="NCBI Taxonomy" id="2733690"/>
    <lineage>
        <taxon>Eukaryota</taxon>
        <taxon>Fungi</taxon>
        <taxon>Dikarya</taxon>
        <taxon>Basidiomycota</taxon>
        <taxon>Agaricomycotina</taxon>
        <taxon>Agaricomycetes</taxon>
        <taxon>Agaricomycetidae</taxon>
        <taxon>Agaricales</taxon>
        <taxon>Marasmiineae</taxon>
        <taxon>Mycenaceae</taxon>
        <taxon>Mycena</taxon>
    </lineage>
</organism>
<evidence type="ECO:0000256" key="1">
    <source>
        <dbReference type="SAM" id="MobiDB-lite"/>
    </source>
</evidence>
<evidence type="ECO:0000313" key="3">
    <source>
        <dbReference type="Proteomes" id="UP000620124"/>
    </source>
</evidence>
<reference evidence="2" key="1">
    <citation type="submission" date="2020-05" db="EMBL/GenBank/DDBJ databases">
        <title>Mycena genomes resolve the evolution of fungal bioluminescence.</title>
        <authorList>
            <person name="Tsai I.J."/>
        </authorList>
    </citation>
    <scope>NUCLEOTIDE SEQUENCE</scope>
    <source>
        <strain evidence="2">CCC161011</strain>
    </source>
</reference>
<dbReference type="OrthoDB" id="3239511at2759"/>
<protein>
    <submittedName>
        <fullName evidence="2">Uncharacterized protein</fullName>
    </submittedName>
</protein>
<comment type="caution">
    <text evidence="2">The sequence shown here is derived from an EMBL/GenBank/DDBJ whole genome shotgun (WGS) entry which is preliminary data.</text>
</comment>
<dbReference type="Proteomes" id="UP000620124">
    <property type="component" value="Unassembled WGS sequence"/>
</dbReference>
<evidence type="ECO:0000313" key="2">
    <source>
        <dbReference type="EMBL" id="KAF7372269.1"/>
    </source>
</evidence>
<dbReference type="InterPro" id="IPR041078">
    <property type="entry name" value="Plavaka"/>
</dbReference>
<feature type="compositionally biased region" description="Polar residues" evidence="1">
    <location>
        <begin position="68"/>
        <end position="85"/>
    </location>
</feature>
<sequence length="440" mass="49428">MPPKRKPKNSGRSKRRIQTVQSTLEKSCTVCGDIIPKNLTQHERICKLTRTSRRQAMEDVLRNRIQRSEGTSSEVVAGPSRSQADLLSRPPTPPIHHESFSPVPMYIDDPPEGLDMAVHLPKCFIYVKHHPHAQKADEIIPLDSDSAIDALPAHRVSRDCTVPGDRPWAPFRCLADSTFAYRCVAGRMSNKDVDNDLKHMWGDWADQDSLPGDGRYPSCYVPAHIWLDKGLVSIKVKMHPILLRDCQIHSTTRNGSGNGGATLLGFVKMPPVLRDIDPKTLSGNSRAEYDRLKRLIYHTVCEVVLGSLESRSRNGEAIRFGDGVTRIAHPGILIESMDFEEVAAWLAIRNSQANHPCPSCLISHDDLHKLSLIADIRTSASMQRIFAKASRLTATQREELLKSYGLHFFELFLWRFDHSDPYSAVTPDFPPQRGNLNVEI</sequence>
<feature type="region of interest" description="Disordered" evidence="1">
    <location>
        <begin position="64"/>
        <end position="101"/>
    </location>
</feature>
<dbReference type="AlphaFoldDB" id="A0A8H6Z781"/>
<gene>
    <name evidence="2" type="ORF">MVEN_00086600</name>
</gene>